<dbReference type="PROSITE" id="PS50213">
    <property type="entry name" value="FAS1"/>
    <property type="match status" value="1"/>
</dbReference>
<dbReference type="SMART" id="SM00554">
    <property type="entry name" value="FAS1"/>
    <property type="match status" value="1"/>
</dbReference>
<organism evidence="2">
    <name type="scientific">Timema douglasi</name>
    <name type="common">Walking stick</name>
    <dbReference type="NCBI Taxonomy" id="61478"/>
    <lineage>
        <taxon>Eukaryota</taxon>
        <taxon>Metazoa</taxon>
        <taxon>Ecdysozoa</taxon>
        <taxon>Arthropoda</taxon>
        <taxon>Hexapoda</taxon>
        <taxon>Insecta</taxon>
        <taxon>Pterygota</taxon>
        <taxon>Neoptera</taxon>
        <taxon>Polyneoptera</taxon>
        <taxon>Phasmatodea</taxon>
        <taxon>Timematodea</taxon>
        <taxon>Timematoidea</taxon>
        <taxon>Timematidae</taxon>
        <taxon>Timema</taxon>
    </lineage>
</organism>
<protein>
    <recommendedName>
        <fullName evidence="1">FAS1 domain-containing protein</fullName>
    </recommendedName>
</protein>
<name>A0A7R8ZEI6_TIMDO</name>
<dbReference type="InterPro" id="IPR036378">
    <property type="entry name" value="FAS1_dom_sf"/>
</dbReference>
<feature type="domain" description="FAS1" evidence="1">
    <location>
        <begin position="1"/>
        <end position="132"/>
    </location>
</feature>
<dbReference type="SUPFAM" id="SSF82153">
    <property type="entry name" value="FAS1 domain"/>
    <property type="match status" value="1"/>
</dbReference>
<proteinExistence type="predicted"/>
<evidence type="ECO:0000259" key="1">
    <source>
        <dbReference type="PROSITE" id="PS50213"/>
    </source>
</evidence>
<accession>A0A7R8ZEI6</accession>
<dbReference type="Pfam" id="PF02469">
    <property type="entry name" value="Fasciclin"/>
    <property type="match status" value="1"/>
</dbReference>
<dbReference type="Gene3D" id="2.30.180.10">
    <property type="entry name" value="FAS1 domain"/>
    <property type="match status" value="1"/>
</dbReference>
<gene>
    <name evidence="2" type="ORF">TDIB3V08_LOCUS9744</name>
</gene>
<reference evidence="2" key="1">
    <citation type="submission" date="2020-11" db="EMBL/GenBank/DDBJ databases">
        <authorList>
            <person name="Tran Van P."/>
        </authorList>
    </citation>
    <scope>NUCLEOTIDE SEQUENCE</scope>
</reference>
<dbReference type="EMBL" id="OA570828">
    <property type="protein sequence ID" value="CAD7203577.1"/>
    <property type="molecule type" value="Genomic_DNA"/>
</dbReference>
<dbReference type="InterPro" id="IPR000782">
    <property type="entry name" value="FAS1_domain"/>
</dbReference>
<dbReference type="AlphaFoldDB" id="A0A7R8ZEI6"/>
<sequence length="155" mass="17045">MSFGVPNAIALGSETLLPIFTSSGSSIKVWLPPPRPEKIDQKVIDGHVIPDYVLFTDATPKDHDYNTLANYDMLRVTISFTTQSDGRTSRPYVKSNTHLGDGNHAEGVVLAEIVKANIPVKNGVVHLIHRPLMVVDTTVQQFLEVTTALHYTLLP</sequence>
<evidence type="ECO:0000313" key="2">
    <source>
        <dbReference type="EMBL" id="CAD7203577.1"/>
    </source>
</evidence>